<evidence type="ECO:0000256" key="2">
    <source>
        <dbReference type="ARBA" id="ARBA00023125"/>
    </source>
</evidence>
<keyword evidence="3" id="KW-0804">Transcription</keyword>
<dbReference type="RefSeq" id="WP_042206117.1">
    <property type="nucleotide sequence ID" value="NZ_CP009288.1"/>
</dbReference>
<dbReference type="Pfam" id="PF00440">
    <property type="entry name" value="TetR_N"/>
    <property type="match status" value="1"/>
</dbReference>
<sequence>MARSKEFDVNTVLRKAMYLFWSQGYEKTSMKDLVETMGVHKRSMYDTFGDKHALFMKAMERYDETVGASVDSRIQDQPSAKQAIRSIFEMVINVDDVRPPGCLVVNTACELSLLDPEAAAKVNEYFAKTESLFCELITHGQDTGEISGQYEAVKLSQYLFNSLTGLRVLVKTTNDRQKLESIIDMTLAILD</sequence>
<gene>
    <name evidence="6" type="ORF">PDUR_10240</name>
</gene>
<keyword evidence="7" id="KW-1185">Reference proteome</keyword>
<dbReference type="InterPro" id="IPR001647">
    <property type="entry name" value="HTH_TetR"/>
</dbReference>
<dbReference type="EMBL" id="CP009288">
    <property type="protein sequence ID" value="AIQ12257.1"/>
    <property type="molecule type" value="Genomic_DNA"/>
</dbReference>
<dbReference type="SUPFAM" id="SSF48498">
    <property type="entry name" value="Tetracyclin repressor-like, C-terminal domain"/>
    <property type="match status" value="1"/>
</dbReference>
<dbReference type="Gene3D" id="1.10.10.60">
    <property type="entry name" value="Homeodomain-like"/>
    <property type="match status" value="1"/>
</dbReference>
<evidence type="ECO:0000313" key="6">
    <source>
        <dbReference type="EMBL" id="AIQ12257.1"/>
    </source>
</evidence>
<evidence type="ECO:0000259" key="5">
    <source>
        <dbReference type="PROSITE" id="PS50977"/>
    </source>
</evidence>
<evidence type="ECO:0000256" key="4">
    <source>
        <dbReference type="PROSITE-ProRule" id="PRU00335"/>
    </source>
</evidence>
<name>A0A089HMC3_PAEDU</name>
<dbReference type="InterPro" id="IPR009057">
    <property type="entry name" value="Homeodomain-like_sf"/>
</dbReference>
<dbReference type="eggNOG" id="COG1309">
    <property type="taxonomic scope" value="Bacteria"/>
</dbReference>
<dbReference type="PANTHER" id="PTHR47506">
    <property type="entry name" value="TRANSCRIPTIONAL REGULATORY PROTEIN"/>
    <property type="match status" value="1"/>
</dbReference>
<dbReference type="AlphaFoldDB" id="A0A089HMC3"/>
<dbReference type="PROSITE" id="PS50977">
    <property type="entry name" value="HTH_TETR_2"/>
    <property type="match status" value="1"/>
</dbReference>
<dbReference type="GO" id="GO:0003677">
    <property type="term" value="F:DNA binding"/>
    <property type="evidence" value="ECO:0007669"/>
    <property type="project" value="UniProtKB-UniRule"/>
</dbReference>
<dbReference type="Proteomes" id="UP000029409">
    <property type="component" value="Chromosome"/>
</dbReference>
<reference evidence="6 7" key="1">
    <citation type="submission" date="2014-08" db="EMBL/GenBank/DDBJ databases">
        <title>Comparative genomics of the Paenibacillus odorifer group.</title>
        <authorList>
            <person name="den Bakker H.C."/>
            <person name="Tsai Y.-C."/>
            <person name="Martin N."/>
            <person name="Korlach J."/>
            <person name="Wiedmann M."/>
        </authorList>
    </citation>
    <scope>NUCLEOTIDE SEQUENCE [LARGE SCALE GENOMIC DNA]</scope>
    <source>
        <strain evidence="6 7">DSM 1735</strain>
    </source>
</reference>
<keyword evidence="1" id="KW-0805">Transcription regulation</keyword>
<dbReference type="SUPFAM" id="SSF46689">
    <property type="entry name" value="Homeodomain-like"/>
    <property type="match status" value="1"/>
</dbReference>
<evidence type="ECO:0000256" key="1">
    <source>
        <dbReference type="ARBA" id="ARBA00023015"/>
    </source>
</evidence>
<dbReference type="Pfam" id="PF16925">
    <property type="entry name" value="TetR_C_13"/>
    <property type="match status" value="1"/>
</dbReference>
<feature type="DNA-binding region" description="H-T-H motif" evidence="4">
    <location>
        <begin position="29"/>
        <end position="48"/>
    </location>
</feature>
<dbReference type="PANTHER" id="PTHR47506:SF1">
    <property type="entry name" value="HTH-TYPE TRANSCRIPTIONAL REGULATOR YJDC"/>
    <property type="match status" value="1"/>
</dbReference>
<evidence type="ECO:0000256" key="3">
    <source>
        <dbReference type="ARBA" id="ARBA00023163"/>
    </source>
</evidence>
<feature type="domain" description="HTH tetR-type" evidence="5">
    <location>
        <begin position="6"/>
        <end position="66"/>
    </location>
</feature>
<evidence type="ECO:0000313" key="7">
    <source>
        <dbReference type="Proteomes" id="UP000029409"/>
    </source>
</evidence>
<dbReference type="InterPro" id="IPR011075">
    <property type="entry name" value="TetR_C"/>
</dbReference>
<proteinExistence type="predicted"/>
<organism evidence="6 7">
    <name type="scientific">Paenibacillus durus</name>
    <name type="common">Paenibacillus azotofixans</name>
    <dbReference type="NCBI Taxonomy" id="44251"/>
    <lineage>
        <taxon>Bacteria</taxon>
        <taxon>Bacillati</taxon>
        <taxon>Bacillota</taxon>
        <taxon>Bacilli</taxon>
        <taxon>Bacillales</taxon>
        <taxon>Paenibacillaceae</taxon>
        <taxon>Paenibacillus</taxon>
    </lineage>
</organism>
<protein>
    <submittedName>
        <fullName evidence="6">TetR family transcriptional regulator</fullName>
    </submittedName>
</protein>
<dbReference type="KEGG" id="pdu:PDUR_10240"/>
<accession>A0A089HMC3</accession>
<dbReference type="InterPro" id="IPR036271">
    <property type="entry name" value="Tet_transcr_reg_TetR-rel_C_sf"/>
</dbReference>
<dbReference type="STRING" id="44251.PDUR_10240"/>
<dbReference type="Gene3D" id="1.10.357.10">
    <property type="entry name" value="Tetracycline Repressor, domain 2"/>
    <property type="match status" value="1"/>
</dbReference>
<keyword evidence="2 4" id="KW-0238">DNA-binding</keyword>
<dbReference type="OrthoDB" id="9795242at2"/>